<evidence type="ECO:0000256" key="3">
    <source>
        <dbReference type="ARBA" id="ARBA00022764"/>
    </source>
</evidence>
<dbReference type="InterPro" id="IPR017585">
    <property type="entry name" value="SAF_FlgA"/>
</dbReference>
<organism evidence="5">
    <name type="scientific">mine drainage metagenome</name>
    <dbReference type="NCBI Taxonomy" id="410659"/>
    <lineage>
        <taxon>unclassified sequences</taxon>
        <taxon>metagenomes</taxon>
        <taxon>ecological metagenomes</taxon>
    </lineage>
</organism>
<keyword evidence="2" id="KW-0732">Signal</keyword>
<evidence type="ECO:0000313" key="5">
    <source>
        <dbReference type="EMBL" id="OIQ82012.1"/>
    </source>
</evidence>
<evidence type="ECO:0000256" key="1">
    <source>
        <dbReference type="ARBA" id="ARBA00004418"/>
    </source>
</evidence>
<dbReference type="InterPro" id="IPR013974">
    <property type="entry name" value="SAF"/>
</dbReference>
<gene>
    <name evidence="5" type="primary">flgA_8</name>
    <name evidence="5" type="ORF">GALL_362180</name>
</gene>
<dbReference type="Pfam" id="PF17656">
    <property type="entry name" value="ChapFlgA_N"/>
    <property type="match status" value="1"/>
</dbReference>
<keyword evidence="5" id="KW-0282">Flagellum</keyword>
<dbReference type="Pfam" id="PF13144">
    <property type="entry name" value="ChapFlgA"/>
    <property type="match status" value="1"/>
</dbReference>
<dbReference type="Gene3D" id="2.30.30.760">
    <property type="match status" value="1"/>
</dbReference>
<reference evidence="5" key="1">
    <citation type="submission" date="2016-10" db="EMBL/GenBank/DDBJ databases">
        <title>Sequence of Gallionella enrichment culture.</title>
        <authorList>
            <person name="Poehlein A."/>
            <person name="Muehling M."/>
            <person name="Daniel R."/>
        </authorList>
    </citation>
    <scope>NUCLEOTIDE SEQUENCE</scope>
</reference>
<dbReference type="Gene3D" id="3.90.1210.10">
    <property type="entry name" value="Antifreeze-like/N-acetylneuraminic acid synthase C-terminal domain"/>
    <property type="match status" value="1"/>
</dbReference>
<evidence type="ECO:0000256" key="2">
    <source>
        <dbReference type="ARBA" id="ARBA00022729"/>
    </source>
</evidence>
<dbReference type="InterPro" id="IPR041231">
    <property type="entry name" value="FlgA_N"/>
</dbReference>
<dbReference type="NCBIfam" id="TIGR03170">
    <property type="entry name" value="flgA_cterm"/>
    <property type="match status" value="1"/>
</dbReference>
<name>A0A1J5QQ08_9ZZZZ</name>
<feature type="domain" description="SAF" evidence="4">
    <location>
        <begin position="104"/>
        <end position="166"/>
    </location>
</feature>
<comment type="caution">
    <text evidence="5">The sequence shown here is derived from an EMBL/GenBank/DDBJ whole genome shotgun (WGS) entry which is preliminary data.</text>
</comment>
<keyword evidence="5" id="KW-0969">Cilium</keyword>
<dbReference type="EMBL" id="MLJW01000855">
    <property type="protein sequence ID" value="OIQ82012.1"/>
    <property type="molecule type" value="Genomic_DNA"/>
</dbReference>
<dbReference type="GO" id="GO:0042597">
    <property type="term" value="C:periplasmic space"/>
    <property type="evidence" value="ECO:0007669"/>
    <property type="project" value="UniProtKB-SubCell"/>
</dbReference>
<dbReference type="InterPro" id="IPR039246">
    <property type="entry name" value="Flagellar_FlgA"/>
</dbReference>
<sequence>MKPLRILFLLLCSSVPAMAAEWQSLPAIQATVEAFVQEKLAAQPGENTFTVSRIDARLKLTRCDQPEPYLPSGNRLWGNVSVGVRCLSPSAWTIYVPVSIKVSRQVVVSARPISSGQTIQAEDVQLQQRDITMFAGSALTAPDQAIGKNSAVPVPSGTVLRTEMLRIANIIQQGQTVRLVAQGTGFRVSSEGTAMNNARPGQVVSIKTRSGQIIKGIAVSEGVVEVSF</sequence>
<dbReference type="PANTHER" id="PTHR36307:SF1">
    <property type="entry name" value="FLAGELLA BASAL BODY P-RING FORMATION PROTEIN FLGA"/>
    <property type="match status" value="1"/>
</dbReference>
<dbReference type="PANTHER" id="PTHR36307">
    <property type="entry name" value="FLAGELLA BASAL BODY P-RING FORMATION PROTEIN FLGA"/>
    <property type="match status" value="1"/>
</dbReference>
<evidence type="ECO:0000259" key="4">
    <source>
        <dbReference type="SMART" id="SM00858"/>
    </source>
</evidence>
<dbReference type="CDD" id="cd11614">
    <property type="entry name" value="SAF_CpaB_FlgA_like"/>
    <property type="match status" value="1"/>
</dbReference>
<keyword evidence="3" id="KW-0574">Periplasm</keyword>
<proteinExistence type="predicted"/>
<accession>A0A1J5QQ08</accession>
<dbReference type="GO" id="GO:0044780">
    <property type="term" value="P:bacterial-type flagellum assembly"/>
    <property type="evidence" value="ECO:0007669"/>
    <property type="project" value="InterPro"/>
</dbReference>
<dbReference type="SMART" id="SM00858">
    <property type="entry name" value="SAF"/>
    <property type="match status" value="1"/>
</dbReference>
<keyword evidence="5" id="KW-0966">Cell projection</keyword>
<dbReference type="AlphaFoldDB" id="A0A1J5QQ08"/>
<protein>
    <submittedName>
        <fullName evidence="5">Flagella basal body P-ring formation protein FlgA</fullName>
    </submittedName>
</protein>
<comment type="subcellular location">
    <subcellularLocation>
        <location evidence="1">Periplasm</location>
    </subcellularLocation>
</comment>